<evidence type="ECO:0000256" key="1">
    <source>
        <dbReference type="ARBA" id="ARBA00022500"/>
    </source>
</evidence>
<keyword evidence="4" id="KW-1185">Reference proteome</keyword>
<protein>
    <submittedName>
        <fullName evidence="3">Chemotaxis protein CheX</fullName>
    </submittedName>
</protein>
<organism evidence="3 4">
    <name type="scientific">Fodinisporobacter ferrooxydans</name>
    <dbReference type="NCBI Taxonomy" id="2901836"/>
    <lineage>
        <taxon>Bacteria</taxon>
        <taxon>Bacillati</taxon>
        <taxon>Bacillota</taxon>
        <taxon>Bacilli</taxon>
        <taxon>Bacillales</taxon>
        <taxon>Alicyclobacillaceae</taxon>
        <taxon>Fodinisporobacter</taxon>
    </lineage>
</organism>
<reference evidence="3" key="1">
    <citation type="submission" date="2021-12" db="EMBL/GenBank/DDBJ databases">
        <title>Alicyclobacillaceae gen. nov., sp. nov., isolated from chalcocite enrichment system.</title>
        <authorList>
            <person name="Jiang Z."/>
        </authorList>
    </citation>
    <scope>NUCLEOTIDE SEQUENCE</scope>
    <source>
        <strain evidence="3">MYW30-H2</strain>
    </source>
</reference>
<evidence type="ECO:0000259" key="2">
    <source>
        <dbReference type="Pfam" id="PF13690"/>
    </source>
</evidence>
<keyword evidence="1" id="KW-0145">Chemotaxis</keyword>
<dbReference type="InterPro" id="IPR028051">
    <property type="entry name" value="CheX-like_dom"/>
</dbReference>
<dbReference type="SUPFAM" id="SSF103039">
    <property type="entry name" value="CheC-like"/>
    <property type="match status" value="1"/>
</dbReference>
<dbReference type="CDD" id="cd17906">
    <property type="entry name" value="CheX"/>
    <property type="match status" value="1"/>
</dbReference>
<dbReference type="Proteomes" id="UP000830167">
    <property type="component" value="Chromosome"/>
</dbReference>
<dbReference type="PANTHER" id="PTHR39452">
    <property type="entry name" value="CHEY-P PHOSPHATASE CHEX"/>
    <property type="match status" value="1"/>
</dbReference>
<dbReference type="Pfam" id="PF13690">
    <property type="entry name" value="CheX"/>
    <property type="match status" value="1"/>
</dbReference>
<name>A0ABY4CQ84_9BACL</name>
<evidence type="ECO:0000313" key="4">
    <source>
        <dbReference type="Proteomes" id="UP000830167"/>
    </source>
</evidence>
<dbReference type="RefSeq" id="WP_347439324.1">
    <property type="nucleotide sequence ID" value="NZ_CP089291.1"/>
</dbReference>
<dbReference type="InterPro" id="IPR028976">
    <property type="entry name" value="CheC-like_sf"/>
</dbReference>
<dbReference type="Gene3D" id="3.40.1550.10">
    <property type="entry name" value="CheC-like"/>
    <property type="match status" value="1"/>
</dbReference>
<evidence type="ECO:0000313" key="3">
    <source>
        <dbReference type="EMBL" id="UOF92653.1"/>
    </source>
</evidence>
<dbReference type="EMBL" id="CP089291">
    <property type="protein sequence ID" value="UOF92653.1"/>
    <property type="molecule type" value="Genomic_DNA"/>
</dbReference>
<feature type="domain" description="Chemotaxis phosphatase CheX-like" evidence="2">
    <location>
        <begin position="43"/>
        <end position="119"/>
    </location>
</feature>
<gene>
    <name evidence="3" type="ORF">LSG31_11100</name>
</gene>
<accession>A0ABY4CQ84</accession>
<dbReference type="PANTHER" id="PTHR39452:SF1">
    <property type="entry name" value="CHEY-P PHOSPHATASE CHEX"/>
    <property type="match status" value="1"/>
</dbReference>
<dbReference type="InterPro" id="IPR038756">
    <property type="entry name" value="CheX-like"/>
</dbReference>
<sequence length="149" mass="15571">MSSSHITAVLNGAIESLSTIIPIPVSSGNPIVLSAPILQPEMGVLIGITGDVRGRMVLEGKMKAIGSIGEVMFGMALEGEMLESFAGELGNMIAGNMATNVSQKGLRVDITPPTVLVGQTKLYGFDKAISVPISLGDKGELQIIFMLEE</sequence>
<proteinExistence type="predicted"/>